<dbReference type="AlphaFoldDB" id="A0A2T4BJC1"/>
<dbReference type="InterPro" id="IPR000719">
    <property type="entry name" value="Prot_kinase_dom"/>
</dbReference>
<evidence type="ECO:0000256" key="7">
    <source>
        <dbReference type="ARBA" id="ARBA00033194"/>
    </source>
</evidence>
<dbReference type="EC" id="2.7.11.1" evidence="3"/>
<dbReference type="PANTHER" id="PTHR48011:SF4">
    <property type="entry name" value="MITOGEN-ACTIVATED PROTEIN KINASE KINASE KINASE 19"/>
    <property type="match status" value="1"/>
</dbReference>
<proteinExistence type="predicted"/>
<dbReference type="GO" id="GO:0004674">
    <property type="term" value="F:protein serine/threonine kinase activity"/>
    <property type="evidence" value="ECO:0007669"/>
    <property type="project" value="UniProtKB-EC"/>
</dbReference>
<dbReference type="Gene3D" id="1.10.510.10">
    <property type="entry name" value="Transferase(Phosphotransferase) domain 1"/>
    <property type="match status" value="1"/>
</dbReference>
<evidence type="ECO:0000259" key="10">
    <source>
        <dbReference type="PROSITE" id="PS50011"/>
    </source>
</evidence>
<dbReference type="Pfam" id="PF00069">
    <property type="entry name" value="Pkinase"/>
    <property type="match status" value="1"/>
</dbReference>
<evidence type="ECO:0000313" key="12">
    <source>
        <dbReference type="Proteomes" id="UP000241546"/>
    </source>
</evidence>
<dbReference type="PROSITE" id="PS00109">
    <property type="entry name" value="PROTEIN_KINASE_TYR"/>
    <property type="match status" value="1"/>
</dbReference>
<evidence type="ECO:0000256" key="2">
    <source>
        <dbReference type="ARBA" id="ARBA00011534"/>
    </source>
</evidence>
<evidence type="ECO:0000256" key="1">
    <source>
        <dbReference type="ARBA" id="ARBA00003747"/>
    </source>
</evidence>
<keyword evidence="11" id="KW-0418">Kinase</keyword>
<keyword evidence="12" id="KW-1185">Reference proteome</keyword>
<evidence type="ECO:0000313" key="11">
    <source>
        <dbReference type="EMBL" id="PTB69400.1"/>
    </source>
</evidence>
<evidence type="ECO:0000256" key="5">
    <source>
        <dbReference type="ARBA" id="ARBA00019973"/>
    </source>
</evidence>
<comment type="catalytic activity">
    <reaction evidence="9">
        <text>L-seryl-[protein] + ATP = O-phospho-L-seryl-[protein] + ADP + H(+)</text>
        <dbReference type="Rhea" id="RHEA:17989"/>
        <dbReference type="Rhea" id="RHEA-COMP:9863"/>
        <dbReference type="Rhea" id="RHEA-COMP:11604"/>
        <dbReference type="ChEBI" id="CHEBI:15378"/>
        <dbReference type="ChEBI" id="CHEBI:29999"/>
        <dbReference type="ChEBI" id="CHEBI:30616"/>
        <dbReference type="ChEBI" id="CHEBI:83421"/>
        <dbReference type="ChEBI" id="CHEBI:456216"/>
        <dbReference type="EC" id="2.7.11.1"/>
    </reaction>
</comment>
<evidence type="ECO:0000256" key="8">
    <source>
        <dbReference type="ARBA" id="ARBA00047899"/>
    </source>
</evidence>
<evidence type="ECO:0000256" key="9">
    <source>
        <dbReference type="ARBA" id="ARBA00048679"/>
    </source>
</evidence>
<evidence type="ECO:0000256" key="3">
    <source>
        <dbReference type="ARBA" id="ARBA00012513"/>
    </source>
</evidence>
<dbReference type="GO" id="GO:0005524">
    <property type="term" value="F:ATP binding"/>
    <property type="evidence" value="ECO:0007669"/>
    <property type="project" value="InterPro"/>
</dbReference>
<dbReference type="InterPro" id="IPR008266">
    <property type="entry name" value="Tyr_kinase_AS"/>
</dbReference>
<dbReference type="GeneID" id="36597744"/>
<dbReference type="SUPFAM" id="SSF56112">
    <property type="entry name" value="Protein kinase-like (PK-like)"/>
    <property type="match status" value="1"/>
</dbReference>
<dbReference type="PROSITE" id="PS50011">
    <property type="entry name" value="PROTEIN_KINASE_DOM"/>
    <property type="match status" value="1"/>
</dbReference>
<comment type="catalytic activity">
    <reaction evidence="8">
        <text>L-threonyl-[protein] + ATP = O-phospho-L-threonyl-[protein] + ADP + H(+)</text>
        <dbReference type="Rhea" id="RHEA:46608"/>
        <dbReference type="Rhea" id="RHEA-COMP:11060"/>
        <dbReference type="Rhea" id="RHEA-COMP:11605"/>
        <dbReference type="ChEBI" id="CHEBI:15378"/>
        <dbReference type="ChEBI" id="CHEBI:30013"/>
        <dbReference type="ChEBI" id="CHEBI:30616"/>
        <dbReference type="ChEBI" id="CHEBI:61977"/>
        <dbReference type="ChEBI" id="CHEBI:456216"/>
        <dbReference type="EC" id="2.7.11.1"/>
    </reaction>
</comment>
<dbReference type="EMBL" id="KZ680208">
    <property type="protein sequence ID" value="PTB69400.1"/>
    <property type="molecule type" value="Genomic_DNA"/>
</dbReference>
<sequence length="262" mass="30410">MEIIDSFEVMKKVDGKFQIYVKVIVRQDDDYYIGKWRDRRQLPDKFSQLEDAKMIPTKDRGPVMNPQWTTAPQTGDFYVKKPDLQDYVDPKLEERVEHEVKMCELIKRQTHPNLASYYGCLSDQGRVVGICFKKYQKTLLESVNPGRLSKRHFMESGRPLVEDHMKDWITSIRSAVDHLHTLGLVHNDITPANVMIDEHGSPILIDFGGLCRVGESLRTVKRTYGWYDEAVTEANKQGDIDALAEIEAWLFDAPEDLRFSEW</sequence>
<feature type="domain" description="Protein kinase" evidence="10">
    <location>
        <begin position="49"/>
        <end position="262"/>
    </location>
</feature>
<dbReference type="OrthoDB" id="4885952at2759"/>
<comment type="function">
    <text evidence="1">Component of the EKC/KEOPS complex that is required for the formation of a threonylcarbamoyl group on adenosine at position 37 (t(6)A37) in tRNAs that read codons beginning with adenine. The complex is probably involved in the transfer of the threonylcarbamoyl moiety of threonylcarbamoyl-AMP (TC-AMP) to the N6 group of A37. BUD32 has ATPase activity in the context of the EKC/KEOPS complex and likely plays a supporting role to the catalytic subunit KAE1. The EKC/KEOPS complex also promotes both telomere uncapping and telomere elongation. The complex is required for efficient recruitment of transcriptional coactivators.</text>
</comment>
<protein>
    <recommendedName>
        <fullName evidence="5">EKC/KEOPS complex subunit BUD32</fullName>
        <ecNumber evidence="3">2.7.11.1</ecNumber>
    </recommendedName>
    <alternativeName>
        <fullName evidence="6 7">Atypical Serine/threonine protein kinase BUD32</fullName>
    </alternativeName>
    <alternativeName>
        <fullName evidence="4">EKC/KEOPS complex subunit bud32</fullName>
    </alternativeName>
</protein>
<evidence type="ECO:0000256" key="6">
    <source>
        <dbReference type="ARBA" id="ARBA00030980"/>
    </source>
</evidence>
<organism evidence="11 12">
    <name type="scientific">Trichoderma citrinoviride</name>
    <dbReference type="NCBI Taxonomy" id="58853"/>
    <lineage>
        <taxon>Eukaryota</taxon>
        <taxon>Fungi</taxon>
        <taxon>Dikarya</taxon>
        <taxon>Ascomycota</taxon>
        <taxon>Pezizomycotina</taxon>
        <taxon>Sordariomycetes</taxon>
        <taxon>Hypocreomycetidae</taxon>
        <taxon>Hypocreales</taxon>
        <taxon>Hypocreaceae</taxon>
        <taxon>Trichoderma</taxon>
    </lineage>
</organism>
<accession>A0A2T4BJC1</accession>
<dbReference type="Proteomes" id="UP000241546">
    <property type="component" value="Unassembled WGS sequence"/>
</dbReference>
<dbReference type="PANTHER" id="PTHR48011">
    <property type="entry name" value="CCR4-NOT TRANSCRIPTIONAL COMPLEX SUBUNIT CAF120-RELATED"/>
    <property type="match status" value="1"/>
</dbReference>
<comment type="subunit">
    <text evidence="2">Component of the EKC/KEOPS complex composed of at least BUD32, CGI121, GON7, KAE1 and PCC1; the whole complex dimerizes.</text>
</comment>
<dbReference type="InterPro" id="IPR052751">
    <property type="entry name" value="Plant_MAPKKK"/>
</dbReference>
<dbReference type="InterPro" id="IPR011009">
    <property type="entry name" value="Kinase-like_dom_sf"/>
</dbReference>
<gene>
    <name evidence="11" type="ORF">BBK36DRAFT_1110756</name>
</gene>
<evidence type="ECO:0000256" key="4">
    <source>
        <dbReference type="ARBA" id="ARBA00013948"/>
    </source>
</evidence>
<dbReference type="GO" id="GO:0007165">
    <property type="term" value="P:signal transduction"/>
    <property type="evidence" value="ECO:0007669"/>
    <property type="project" value="TreeGrafter"/>
</dbReference>
<dbReference type="RefSeq" id="XP_024752720.1">
    <property type="nucleotide sequence ID" value="XM_024889625.1"/>
</dbReference>
<name>A0A2T4BJC1_9HYPO</name>
<reference evidence="12" key="1">
    <citation type="submission" date="2016-07" db="EMBL/GenBank/DDBJ databases">
        <title>Multiple horizontal gene transfer events from other fungi enriched the ability of initially mycotrophic Trichoderma (Ascomycota) to feed on dead plant biomass.</title>
        <authorList>
            <consortium name="DOE Joint Genome Institute"/>
            <person name="Atanasova L."/>
            <person name="Chenthamara K."/>
            <person name="Zhang J."/>
            <person name="Grujic M."/>
            <person name="Henrissat B."/>
            <person name="Kuo A."/>
            <person name="Aerts A."/>
            <person name="Salamov A."/>
            <person name="Lipzen A."/>
            <person name="Labutti K."/>
            <person name="Barry K."/>
            <person name="Miao Y."/>
            <person name="Rahimi M.J."/>
            <person name="Shen Q."/>
            <person name="Grigoriev I.V."/>
            <person name="Kubicek C.P."/>
            <person name="Druzhinina I.S."/>
        </authorList>
    </citation>
    <scope>NUCLEOTIDE SEQUENCE [LARGE SCALE GENOMIC DNA]</scope>
    <source>
        <strain evidence="12">TUCIM 6016</strain>
    </source>
</reference>
<keyword evidence="11" id="KW-0808">Transferase</keyword>